<accession>A0AAP3GVI6</accession>
<name>A0AAP3GVI6_9LACO</name>
<dbReference type="GO" id="GO:0016788">
    <property type="term" value="F:hydrolase activity, acting on ester bonds"/>
    <property type="evidence" value="ECO:0007669"/>
    <property type="project" value="InterPro"/>
</dbReference>
<dbReference type="SMART" id="SM00990">
    <property type="entry name" value="VRR_NUC"/>
    <property type="match status" value="1"/>
</dbReference>
<keyword evidence="3" id="KW-0378">Hydrolase</keyword>
<proteinExistence type="predicted"/>
<keyword evidence="2" id="KW-0540">Nuclease</keyword>
<dbReference type="AlphaFoldDB" id="A0AAP3GVI6"/>
<evidence type="ECO:0000313" key="5">
    <source>
        <dbReference type="EMBL" id="MCZ3844127.1"/>
    </source>
</evidence>
<comment type="cofactor">
    <cofactor evidence="1">
        <name>Mg(2+)</name>
        <dbReference type="ChEBI" id="CHEBI:18420"/>
    </cofactor>
</comment>
<organism evidence="5 6">
    <name type="scientific">Lactobacillus mulieris</name>
    <dbReference type="NCBI Taxonomy" id="2508708"/>
    <lineage>
        <taxon>Bacteria</taxon>
        <taxon>Bacillati</taxon>
        <taxon>Bacillota</taxon>
        <taxon>Bacilli</taxon>
        <taxon>Lactobacillales</taxon>
        <taxon>Lactobacillaceae</taxon>
        <taxon>Lactobacillus</taxon>
    </lineage>
</organism>
<gene>
    <name evidence="5" type="ORF">L2422_01130</name>
</gene>
<protein>
    <submittedName>
        <fullName evidence="5">VRR-NUC domain-containing protein</fullName>
    </submittedName>
</protein>
<dbReference type="GO" id="GO:0004518">
    <property type="term" value="F:nuclease activity"/>
    <property type="evidence" value="ECO:0007669"/>
    <property type="project" value="UniProtKB-KW"/>
</dbReference>
<dbReference type="Pfam" id="PF08774">
    <property type="entry name" value="VRR_NUC"/>
    <property type="match status" value="1"/>
</dbReference>
<reference evidence="5" key="1">
    <citation type="submission" date="2022-01" db="EMBL/GenBank/DDBJ databases">
        <title>VMRC isolate genome collection.</title>
        <authorList>
            <person name="France M."/>
            <person name="Rutt L."/>
            <person name="Humphrys M."/>
            <person name="Ravel J."/>
        </authorList>
    </citation>
    <scope>NUCLEOTIDE SEQUENCE</scope>
    <source>
        <strain evidence="5">C0127B5</strain>
    </source>
</reference>
<dbReference type="InterPro" id="IPR011856">
    <property type="entry name" value="tRNA_endonuc-like_dom_sf"/>
</dbReference>
<comment type="caution">
    <text evidence="5">The sequence shown here is derived from an EMBL/GenBank/DDBJ whole genome shotgun (WGS) entry which is preliminary data.</text>
</comment>
<dbReference type="GO" id="GO:0003676">
    <property type="term" value="F:nucleic acid binding"/>
    <property type="evidence" value="ECO:0007669"/>
    <property type="project" value="InterPro"/>
</dbReference>
<evidence type="ECO:0000313" key="6">
    <source>
        <dbReference type="Proteomes" id="UP001213015"/>
    </source>
</evidence>
<dbReference type="Proteomes" id="UP001213015">
    <property type="component" value="Unassembled WGS sequence"/>
</dbReference>
<dbReference type="Gene3D" id="3.40.1350.10">
    <property type="match status" value="1"/>
</dbReference>
<evidence type="ECO:0000256" key="1">
    <source>
        <dbReference type="ARBA" id="ARBA00001946"/>
    </source>
</evidence>
<dbReference type="EMBL" id="JAKHLF010000001">
    <property type="protein sequence ID" value="MCZ3844127.1"/>
    <property type="molecule type" value="Genomic_DNA"/>
</dbReference>
<evidence type="ECO:0000256" key="3">
    <source>
        <dbReference type="ARBA" id="ARBA00022801"/>
    </source>
</evidence>
<dbReference type="RefSeq" id="WP_101850317.1">
    <property type="nucleotide sequence ID" value="NZ_JAKHKO010000001.1"/>
</dbReference>
<evidence type="ECO:0000256" key="2">
    <source>
        <dbReference type="ARBA" id="ARBA00022722"/>
    </source>
</evidence>
<dbReference type="InterPro" id="IPR014883">
    <property type="entry name" value="VRR_NUC"/>
</dbReference>
<evidence type="ECO:0000259" key="4">
    <source>
        <dbReference type="SMART" id="SM00990"/>
    </source>
</evidence>
<sequence>MSESEHSIQNKIQLELSKHQCTIFRANVGAVRLPDGRFFQTGLPSGYPDLHGFRWVDGKIFFIEVKNATGRLRDDQIAFHKMLLSHNIIHGVARSVEDANLIIQGGLIGYGYPDYEVR</sequence>
<feature type="domain" description="VRR-NUC" evidence="4">
    <location>
        <begin position="1"/>
        <end position="97"/>
    </location>
</feature>